<organism evidence="1 2">
    <name type="scientific">Luteimicrobium album</name>
    <dbReference type="NCBI Taxonomy" id="1054550"/>
    <lineage>
        <taxon>Bacteria</taxon>
        <taxon>Bacillati</taxon>
        <taxon>Actinomycetota</taxon>
        <taxon>Actinomycetes</taxon>
        <taxon>Micrococcales</taxon>
        <taxon>Luteimicrobium</taxon>
    </lineage>
</organism>
<protein>
    <submittedName>
        <fullName evidence="1">Uncharacterized protein</fullName>
    </submittedName>
</protein>
<accession>A0ABQ6HZF7</accession>
<keyword evidence="2" id="KW-1185">Reference proteome</keyword>
<gene>
    <name evidence="1" type="ORF">GCM10025864_15310</name>
</gene>
<dbReference type="Proteomes" id="UP001157091">
    <property type="component" value="Unassembled WGS sequence"/>
</dbReference>
<comment type="caution">
    <text evidence="1">The sequence shown here is derived from an EMBL/GenBank/DDBJ whole genome shotgun (WGS) entry which is preliminary data.</text>
</comment>
<evidence type="ECO:0000313" key="1">
    <source>
        <dbReference type="EMBL" id="GMA23772.1"/>
    </source>
</evidence>
<dbReference type="EMBL" id="BSUK01000001">
    <property type="protein sequence ID" value="GMA23772.1"/>
    <property type="molecule type" value="Genomic_DNA"/>
</dbReference>
<reference evidence="2" key="1">
    <citation type="journal article" date="2019" name="Int. J. Syst. Evol. Microbiol.">
        <title>The Global Catalogue of Microorganisms (GCM) 10K type strain sequencing project: providing services to taxonomists for standard genome sequencing and annotation.</title>
        <authorList>
            <consortium name="The Broad Institute Genomics Platform"/>
            <consortium name="The Broad Institute Genome Sequencing Center for Infectious Disease"/>
            <person name="Wu L."/>
            <person name="Ma J."/>
        </authorList>
    </citation>
    <scope>NUCLEOTIDE SEQUENCE [LARGE SCALE GENOMIC DNA]</scope>
    <source>
        <strain evidence="2">NBRC 106348</strain>
    </source>
</reference>
<proteinExistence type="predicted"/>
<evidence type="ECO:0000313" key="2">
    <source>
        <dbReference type="Proteomes" id="UP001157091"/>
    </source>
</evidence>
<name>A0ABQ6HZF7_9MICO</name>
<sequence length="220" mass="24067">MLFGPLEGLTVQTSGRVVVPVHRPSTVLGPDLFIRCLDLVVDGASVEFANRAVPGQAADPSVGMVIFEVEGHLVLPPQIARRPLPGDFELRVPPATTLAYPWHEYRQTLEEAASVDTSDRAVRFLNMLMNLTRTHGHSGERGSFVKKLEGRQSVKGSEFTRAAAVLEASGVARVDGDMIYIRADFERHRFSGKTLPGQRVIGDVWDVWGPIAEAISNVLD</sequence>
<dbReference type="RefSeq" id="WP_284292699.1">
    <property type="nucleotide sequence ID" value="NZ_BSUK01000001.1"/>
</dbReference>